<gene>
    <name evidence="3" type="ORF">BN9_045760</name>
</gene>
<evidence type="ECO:0000313" key="4">
    <source>
        <dbReference type="Proteomes" id="UP000053237"/>
    </source>
</evidence>
<protein>
    <submittedName>
        <fullName evidence="3">Uncharacterized protein</fullName>
    </submittedName>
</protein>
<accession>A0A024GBT1</accession>
<evidence type="ECO:0000256" key="1">
    <source>
        <dbReference type="SAM" id="Coils"/>
    </source>
</evidence>
<dbReference type="Proteomes" id="UP000053237">
    <property type="component" value="Unassembled WGS sequence"/>
</dbReference>
<organism evidence="3 4">
    <name type="scientific">Albugo candida</name>
    <dbReference type="NCBI Taxonomy" id="65357"/>
    <lineage>
        <taxon>Eukaryota</taxon>
        <taxon>Sar</taxon>
        <taxon>Stramenopiles</taxon>
        <taxon>Oomycota</taxon>
        <taxon>Peronosporomycetes</taxon>
        <taxon>Albuginales</taxon>
        <taxon>Albuginaceae</taxon>
        <taxon>Albugo</taxon>
    </lineage>
</organism>
<dbReference type="AlphaFoldDB" id="A0A024GBT1"/>
<dbReference type="InParanoid" id="A0A024GBT1"/>
<proteinExistence type="predicted"/>
<dbReference type="EMBL" id="CAIX01000055">
    <property type="protein sequence ID" value="CCI43792.1"/>
    <property type="molecule type" value="Genomic_DNA"/>
</dbReference>
<feature type="coiled-coil region" evidence="1">
    <location>
        <begin position="142"/>
        <end position="201"/>
    </location>
</feature>
<comment type="caution">
    <text evidence="3">The sequence shown here is derived from an EMBL/GenBank/DDBJ whole genome shotgun (WGS) entry which is preliminary data.</text>
</comment>
<keyword evidence="1" id="KW-0175">Coiled coil</keyword>
<reference evidence="3 4" key="1">
    <citation type="submission" date="2012-05" db="EMBL/GenBank/DDBJ databases">
        <title>Recombination and specialization in a pathogen metapopulation.</title>
        <authorList>
            <person name="Gardiner A."/>
            <person name="Kemen E."/>
            <person name="Schultz-Larsen T."/>
            <person name="MacLean D."/>
            <person name="Van Oosterhout C."/>
            <person name="Jones J.D.G."/>
        </authorList>
    </citation>
    <scope>NUCLEOTIDE SEQUENCE [LARGE SCALE GENOMIC DNA]</scope>
    <source>
        <strain evidence="3 4">Ac Nc2</strain>
    </source>
</reference>
<evidence type="ECO:0000313" key="3">
    <source>
        <dbReference type="EMBL" id="CCI43792.1"/>
    </source>
</evidence>
<sequence length="235" mass="27468">MTHKDGTIRRKSKSKTLILLREVFLLNINSHEHSQMKFERTAAATEFSTAKNNEPLVDEETAQIDTLSRKLVSELTLLRDSTNVDKAHCQDQMEQHIRRTWQSLSANQVDKLFLSFLDHIYFYHKQRDEVRAVGENLATQLLEQQQALRDTCREKLQDLRALGHIKACEDAQTIFVLQQQVKQLQLKNQEHEQNLFLAMQKLGRLRRRGQPLRHRASEWNDQDPTWESEAKTGGL</sequence>
<evidence type="ECO:0000256" key="2">
    <source>
        <dbReference type="SAM" id="MobiDB-lite"/>
    </source>
</evidence>
<feature type="region of interest" description="Disordered" evidence="2">
    <location>
        <begin position="213"/>
        <end position="235"/>
    </location>
</feature>
<name>A0A024GBT1_9STRA</name>
<keyword evidence="4" id="KW-1185">Reference proteome</keyword>